<dbReference type="GO" id="GO:0046677">
    <property type="term" value="P:response to antibiotic"/>
    <property type="evidence" value="ECO:0007669"/>
    <property type="project" value="InterPro"/>
</dbReference>
<dbReference type="PANTHER" id="PTHR31299:SF0">
    <property type="entry name" value="ESTERASE, PUTATIVE (AFU_ORTHOLOGUE AFUA_1G05850)-RELATED"/>
    <property type="match status" value="1"/>
</dbReference>
<dbReference type="Proteomes" id="UP000235945">
    <property type="component" value="Unassembled WGS sequence"/>
</dbReference>
<dbReference type="InterPro" id="IPR052036">
    <property type="entry name" value="Hydrolase/PRTase-associated"/>
</dbReference>
<dbReference type="Gene3D" id="3.40.1660.10">
    <property type="entry name" value="EreA-like (biosynthetic domain)"/>
    <property type="match status" value="1"/>
</dbReference>
<evidence type="ECO:0000256" key="1">
    <source>
        <dbReference type="SAM" id="SignalP"/>
    </source>
</evidence>
<dbReference type="Pfam" id="PF05139">
    <property type="entry name" value="Erythro_esteras"/>
    <property type="match status" value="1"/>
</dbReference>
<dbReference type="OrthoDB" id="9810066at2"/>
<dbReference type="Proteomes" id="UP000528608">
    <property type="component" value="Unassembled WGS sequence"/>
</dbReference>
<dbReference type="EMBL" id="LGUI01000014">
    <property type="protein sequence ID" value="PNE29970.1"/>
    <property type="molecule type" value="Genomic_DNA"/>
</dbReference>
<dbReference type="AlphaFoldDB" id="A0A2N8NMH2"/>
<dbReference type="SUPFAM" id="SSF159501">
    <property type="entry name" value="EreA/ChaN-like"/>
    <property type="match status" value="1"/>
</dbReference>
<comment type="caution">
    <text evidence="3">The sequence shown here is derived from an EMBL/GenBank/DDBJ whole genome shotgun (WGS) entry which is preliminary data.</text>
</comment>
<dbReference type="InterPro" id="IPR007815">
    <property type="entry name" value="Emycin_Estase"/>
</dbReference>
<dbReference type="PANTHER" id="PTHR31299">
    <property type="entry name" value="ESTERASE, PUTATIVE (AFU_ORTHOLOGUE AFUA_1G05850)-RELATED"/>
    <property type="match status" value="1"/>
</dbReference>
<sequence length="448" mass="50545">MRSPRRPALLLALTLALTTLGTLTATAAPTTTDPDPNPVPTLTRIAHPLRTTEPNGPTGDLQPLGRMIGDAKVVGLGEATHSSHEFFANKHRVLRHLVEEKGFTAFALEANWSSGLRIDDYVVHGKGDIRKIMREEFQDAYRLWNTREYLDLFEWMRAYNAQHSRKIHFVGNDAAYAGPEPFDRVTDYVRAHHPALLPRLTELYRAQRPVPGAGVADAMQGMLKRPLAERRAMAADARTALGLLEERRPDGDRREFELAVQHARAISQAAGMYRFDMEDPKGVADTMRYRDEVMAANTAWWHERTGAKVVLSAHNAHVSYVSDDPKDYPRMQGAFLRDRLGRDYVNVRLTFDRGSFNAMDDKGRTRVVTLDPARPGSNEHTLDRVPYRDYALDMRTAPAPARKWLEEARPTRNIGTSYPEPDRMTALASSYDILIHLHRVREAGLLAP</sequence>
<proteinExistence type="predicted"/>
<dbReference type="RefSeq" id="WP_102922018.1">
    <property type="nucleotide sequence ID" value="NZ_JACHJF010000013.1"/>
</dbReference>
<dbReference type="PIRSF" id="PIRSF036794">
    <property type="entry name" value="UCP_erythr_ester"/>
    <property type="match status" value="1"/>
</dbReference>
<reference evidence="4" key="1">
    <citation type="submission" date="2015-07" db="EMBL/GenBank/DDBJ databases">
        <authorList>
            <person name="Graham D.E."/>
            <person name="Giannone R.J."/>
            <person name="Gulvik C.A."/>
            <person name="Hettich R.L."/>
            <person name="Klingeman D.M."/>
            <person name="Mahan K.M."/>
            <person name="Parry R.J."/>
            <person name="Spain J.C."/>
        </authorList>
    </citation>
    <scope>NUCLEOTIDE SEQUENCE [LARGE SCALE GENOMIC DNA]</scope>
    <source>
        <strain evidence="4">ATCC 27428</strain>
    </source>
</reference>
<dbReference type="GO" id="GO:0016787">
    <property type="term" value="F:hydrolase activity"/>
    <property type="evidence" value="ECO:0007669"/>
    <property type="project" value="UniProtKB-KW"/>
</dbReference>
<keyword evidence="1" id="KW-0732">Signal</keyword>
<dbReference type="CDD" id="cd14728">
    <property type="entry name" value="Ere-like"/>
    <property type="match status" value="1"/>
</dbReference>
<name>A0A2N8NMH2_STREU</name>
<dbReference type="EMBL" id="JACHJF010000013">
    <property type="protein sequence ID" value="MBB5120683.1"/>
    <property type="molecule type" value="Genomic_DNA"/>
</dbReference>
<feature type="signal peptide" evidence="1">
    <location>
        <begin position="1"/>
        <end position="27"/>
    </location>
</feature>
<evidence type="ECO:0000313" key="5">
    <source>
        <dbReference type="Proteomes" id="UP000528608"/>
    </source>
</evidence>
<evidence type="ECO:0000313" key="3">
    <source>
        <dbReference type="EMBL" id="PNE29970.1"/>
    </source>
</evidence>
<dbReference type="Gene3D" id="3.30.1870.10">
    <property type="entry name" value="EreA-like, domain 2"/>
    <property type="match status" value="1"/>
</dbReference>
<organism evidence="3 4">
    <name type="scientific">Streptomyces eurocidicus</name>
    <name type="common">Streptoverticillium eurocidicus</name>
    <dbReference type="NCBI Taxonomy" id="66423"/>
    <lineage>
        <taxon>Bacteria</taxon>
        <taxon>Bacillati</taxon>
        <taxon>Actinomycetota</taxon>
        <taxon>Actinomycetes</taxon>
        <taxon>Kitasatosporales</taxon>
        <taxon>Streptomycetaceae</taxon>
        <taxon>Streptomyces</taxon>
    </lineage>
</organism>
<dbReference type="Gene3D" id="1.20.1440.30">
    <property type="entry name" value="Biosynthetic Protein domain"/>
    <property type="match status" value="1"/>
</dbReference>
<evidence type="ECO:0000313" key="4">
    <source>
        <dbReference type="Proteomes" id="UP000235945"/>
    </source>
</evidence>
<reference evidence="3" key="2">
    <citation type="submission" date="2015-07" db="EMBL/GenBank/DDBJ databases">
        <authorList>
            <person name="Noorani M."/>
        </authorList>
    </citation>
    <scope>NUCLEOTIDE SEQUENCE [LARGE SCALE GENOMIC DNA]</scope>
    <source>
        <strain evidence="3">ATCC 27428</strain>
    </source>
</reference>
<keyword evidence="2" id="KW-0378">Hydrolase</keyword>
<evidence type="ECO:0000313" key="2">
    <source>
        <dbReference type="EMBL" id="MBB5120683.1"/>
    </source>
</evidence>
<gene>
    <name evidence="3" type="ORF">AF335_31980</name>
    <name evidence="2" type="ORF">FHS36_004130</name>
</gene>
<dbReference type="InterPro" id="IPR014622">
    <property type="entry name" value="UCP036794_erythomycin"/>
</dbReference>
<reference evidence="2 5" key="3">
    <citation type="submission" date="2020-08" db="EMBL/GenBank/DDBJ databases">
        <title>Genomic Encyclopedia of Type Strains, Phase III (KMG-III): the genomes of soil and plant-associated and newly described type strains.</title>
        <authorList>
            <person name="Whitman W."/>
        </authorList>
    </citation>
    <scope>NUCLEOTIDE SEQUENCE [LARGE SCALE GENOMIC DNA]</scope>
    <source>
        <strain evidence="2 5">CECT 3259</strain>
    </source>
</reference>
<keyword evidence="4" id="KW-1185">Reference proteome</keyword>
<dbReference type="EC" id="3.1.1.-" evidence="2"/>
<protein>
    <submittedName>
        <fullName evidence="3">Erythromycin esterase</fullName>
        <ecNumber evidence="2">3.1.1.-</ecNumber>
    </submittedName>
</protein>
<feature type="chain" id="PRO_5042697993" evidence="1">
    <location>
        <begin position="28"/>
        <end position="448"/>
    </location>
</feature>
<accession>A0A2N8NMH2</accession>